<protein>
    <submittedName>
        <fullName evidence="2">Uncharacterized protein</fullName>
    </submittedName>
</protein>
<accession>A0A7S2I9F3</accession>
<reference evidence="2" key="1">
    <citation type="submission" date="2021-01" db="EMBL/GenBank/DDBJ databases">
        <authorList>
            <person name="Corre E."/>
            <person name="Pelletier E."/>
            <person name="Niang G."/>
            <person name="Scheremetjew M."/>
            <person name="Finn R."/>
            <person name="Kale V."/>
            <person name="Holt S."/>
            <person name="Cochrane G."/>
            <person name="Meng A."/>
            <person name="Brown T."/>
            <person name="Cohen L."/>
        </authorList>
    </citation>
    <scope>NUCLEOTIDE SEQUENCE</scope>
    <source>
        <strain evidence="2">CCMP826</strain>
    </source>
</reference>
<evidence type="ECO:0000313" key="2">
    <source>
        <dbReference type="EMBL" id="CAD9512638.1"/>
    </source>
</evidence>
<dbReference type="AlphaFoldDB" id="A0A7S2I9F3"/>
<evidence type="ECO:0000256" key="1">
    <source>
        <dbReference type="SAM" id="MobiDB-lite"/>
    </source>
</evidence>
<gene>
    <name evidence="2" type="ORF">HTAM1171_LOCUS10562</name>
</gene>
<sequence length="104" mass="12196">MDRYPESTDWNSFQKRNRSCKSQGPMFGSMSANAESAFIDSRIYERQKRKENQSCAKKVFCCLSCLWGMKRKRNRQRDEDHMAYGTYMQTPREEAGGFGYGYST</sequence>
<organism evidence="2">
    <name type="scientific">Helicotheca tamesis</name>
    <dbReference type="NCBI Taxonomy" id="374047"/>
    <lineage>
        <taxon>Eukaryota</taxon>
        <taxon>Sar</taxon>
        <taxon>Stramenopiles</taxon>
        <taxon>Ochrophyta</taxon>
        <taxon>Bacillariophyta</taxon>
        <taxon>Mediophyceae</taxon>
        <taxon>Lithodesmiophycidae</taxon>
        <taxon>Lithodesmiales</taxon>
        <taxon>Lithodesmiaceae</taxon>
        <taxon>Helicotheca</taxon>
    </lineage>
</organism>
<proteinExistence type="predicted"/>
<name>A0A7S2I9F3_9STRA</name>
<dbReference type="EMBL" id="HBGV01017161">
    <property type="protein sequence ID" value="CAD9512638.1"/>
    <property type="molecule type" value="Transcribed_RNA"/>
</dbReference>
<feature type="region of interest" description="Disordered" evidence="1">
    <location>
        <begin position="1"/>
        <end position="28"/>
    </location>
</feature>